<dbReference type="EMBL" id="BGZK01000652">
    <property type="protein sequence ID" value="GBP54690.1"/>
    <property type="molecule type" value="Genomic_DNA"/>
</dbReference>
<keyword evidence="3" id="KW-1185">Reference proteome</keyword>
<dbReference type="AlphaFoldDB" id="A0A4C1WUZ0"/>
<evidence type="ECO:0000313" key="3">
    <source>
        <dbReference type="Proteomes" id="UP000299102"/>
    </source>
</evidence>
<feature type="compositionally biased region" description="Basic residues" evidence="1">
    <location>
        <begin position="147"/>
        <end position="160"/>
    </location>
</feature>
<sequence length="207" mass="22946">MRGRGRHNHPLNSNTSTLSADWSKKTRAFKTEASCTIAFYGARDLVSFDMMTSISSYRGDLLFHLRPRHLDFESSAIAQYKLGAVITTVITTERTELTSEPHKSTIDSVRYRAAPPRSLISESSTRLAMATIFLRASDEKKKEIKNVQKHGRAAGARRGRGAAGPTGRTHIFLTQGQTSMRAAKEYVVTDGHEYSQAQRATCLLPVS</sequence>
<gene>
    <name evidence="2" type="ORF">EVAR_47193_1</name>
</gene>
<dbReference type="Proteomes" id="UP000299102">
    <property type="component" value="Unassembled WGS sequence"/>
</dbReference>
<proteinExistence type="predicted"/>
<name>A0A4C1WUZ0_EUMVA</name>
<evidence type="ECO:0000256" key="1">
    <source>
        <dbReference type="SAM" id="MobiDB-lite"/>
    </source>
</evidence>
<comment type="caution">
    <text evidence="2">The sequence shown here is derived from an EMBL/GenBank/DDBJ whole genome shotgun (WGS) entry which is preliminary data.</text>
</comment>
<reference evidence="2 3" key="1">
    <citation type="journal article" date="2019" name="Commun. Biol.">
        <title>The bagworm genome reveals a unique fibroin gene that provides high tensile strength.</title>
        <authorList>
            <person name="Kono N."/>
            <person name="Nakamura H."/>
            <person name="Ohtoshi R."/>
            <person name="Tomita M."/>
            <person name="Numata K."/>
            <person name="Arakawa K."/>
        </authorList>
    </citation>
    <scope>NUCLEOTIDE SEQUENCE [LARGE SCALE GENOMIC DNA]</scope>
</reference>
<feature type="region of interest" description="Disordered" evidence="1">
    <location>
        <begin position="146"/>
        <end position="168"/>
    </location>
</feature>
<evidence type="ECO:0000313" key="2">
    <source>
        <dbReference type="EMBL" id="GBP54690.1"/>
    </source>
</evidence>
<protein>
    <submittedName>
        <fullName evidence="2">Uncharacterized protein</fullName>
    </submittedName>
</protein>
<organism evidence="2 3">
    <name type="scientific">Eumeta variegata</name>
    <name type="common">Bagworm moth</name>
    <name type="synonym">Eumeta japonica</name>
    <dbReference type="NCBI Taxonomy" id="151549"/>
    <lineage>
        <taxon>Eukaryota</taxon>
        <taxon>Metazoa</taxon>
        <taxon>Ecdysozoa</taxon>
        <taxon>Arthropoda</taxon>
        <taxon>Hexapoda</taxon>
        <taxon>Insecta</taxon>
        <taxon>Pterygota</taxon>
        <taxon>Neoptera</taxon>
        <taxon>Endopterygota</taxon>
        <taxon>Lepidoptera</taxon>
        <taxon>Glossata</taxon>
        <taxon>Ditrysia</taxon>
        <taxon>Tineoidea</taxon>
        <taxon>Psychidae</taxon>
        <taxon>Oiketicinae</taxon>
        <taxon>Eumeta</taxon>
    </lineage>
</organism>
<accession>A0A4C1WUZ0</accession>